<dbReference type="InterPro" id="IPR011009">
    <property type="entry name" value="Kinase-like_dom_sf"/>
</dbReference>
<dbReference type="GO" id="GO:0005886">
    <property type="term" value="C:plasma membrane"/>
    <property type="evidence" value="ECO:0007669"/>
    <property type="project" value="UniProtKB-SubCell"/>
</dbReference>
<dbReference type="Proteomes" id="UP000306102">
    <property type="component" value="Unassembled WGS sequence"/>
</dbReference>
<dbReference type="GO" id="GO:0004672">
    <property type="term" value="F:protein kinase activity"/>
    <property type="evidence" value="ECO:0007669"/>
    <property type="project" value="InterPro"/>
</dbReference>
<gene>
    <name evidence="14" type="ORF">TEA_026472</name>
</gene>
<evidence type="ECO:0000256" key="2">
    <source>
        <dbReference type="ARBA" id="ARBA00008536"/>
    </source>
</evidence>
<dbReference type="STRING" id="542762.A0A4S4DE82"/>
<evidence type="ECO:0000256" key="4">
    <source>
        <dbReference type="ARBA" id="ARBA00022475"/>
    </source>
</evidence>
<dbReference type="PROSITE" id="PS00108">
    <property type="entry name" value="PROTEIN_KINASE_ST"/>
    <property type="match status" value="1"/>
</dbReference>
<keyword evidence="12" id="KW-0325">Glycoprotein</keyword>
<protein>
    <recommendedName>
        <fullName evidence="13">Protein kinase domain-containing protein</fullName>
    </recommendedName>
</protein>
<evidence type="ECO:0000256" key="11">
    <source>
        <dbReference type="ARBA" id="ARBA00023170"/>
    </source>
</evidence>
<evidence type="ECO:0000256" key="10">
    <source>
        <dbReference type="ARBA" id="ARBA00023136"/>
    </source>
</evidence>
<keyword evidence="11" id="KW-0675">Receptor</keyword>
<keyword evidence="4" id="KW-1003">Cell membrane</keyword>
<comment type="similarity">
    <text evidence="3">In the C-terminal section; belongs to the protein kinase superfamily. Ser/Thr protein kinase family.</text>
</comment>
<keyword evidence="9" id="KW-1133">Transmembrane helix</keyword>
<dbReference type="InterPro" id="IPR050528">
    <property type="entry name" value="L-type_Lectin-RKs"/>
</dbReference>
<dbReference type="AlphaFoldDB" id="A0A4S4DE82"/>
<dbReference type="EMBL" id="SDRB02011549">
    <property type="protein sequence ID" value="THG00988.1"/>
    <property type="molecule type" value="Genomic_DNA"/>
</dbReference>
<evidence type="ECO:0000256" key="6">
    <source>
        <dbReference type="ARBA" id="ARBA00022729"/>
    </source>
</evidence>
<dbReference type="SUPFAM" id="SSF56112">
    <property type="entry name" value="Protein kinase-like (PK-like)"/>
    <property type="match status" value="1"/>
</dbReference>
<organism evidence="14 15">
    <name type="scientific">Camellia sinensis var. sinensis</name>
    <name type="common">China tea</name>
    <dbReference type="NCBI Taxonomy" id="542762"/>
    <lineage>
        <taxon>Eukaryota</taxon>
        <taxon>Viridiplantae</taxon>
        <taxon>Streptophyta</taxon>
        <taxon>Embryophyta</taxon>
        <taxon>Tracheophyta</taxon>
        <taxon>Spermatophyta</taxon>
        <taxon>Magnoliopsida</taxon>
        <taxon>eudicotyledons</taxon>
        <taxon>Gunneridae</taxon>
        <taxon>Pentapetalae</taxon>
        <taxon>asterids</taxon>
        <taxon>Ericales</taxon>
        <taxon>Theaceae</taxon>
        <taxon>Camellia</taxon>
    </lineage>
</organism>
<reference evidence="14 15" key="1">
    <citation type="journal article" date="2018" name="Proc. Natl. Acad. Sci. U.S.A.">
        <title>Draft genome sequence of Camellia sinensis var. sinensis provides insights into the evolution of the tea genome and tea quality.</title>
        <authorList>
            <person name="Wei C."/>
            <person name="Yang H."/>
            <person name="Wang S."/>
            <person name="Zhao J."/>
            <person name="Liu C."/>
            <person name="Gao L."/>
            <person name="Xia E."/>
            <person name="Lu Y."/>
            <person name="Tai Y."/>
            <person name="She G."/>
            <person name="Sun J."/>
            <person name="Cao H."/>
            <person name="Tong W."/>
            <person name="Gao Q."/>
            <person name="Li Y."/>
            <person name="Deng W."/>
            <person name="Jiang X."/>
            <person name="Wang W."/>
            <person name="Chen Q."/>
            <person name="Zhang S."/>
            <person name="Li H."/>
            <person name="Wu J."/>
            <person name="Wang P."/>
            <person name="Li P."/>
            <person name="Shi C."/>
            <person name="Zheng F."/>
            <person name="Jian J."/>
            <person name="Huang B."/>
            <person name="Shan D."/>
            <person name="Shi M."/>
            <person name="Fang C."/>
            <person name="Yue Y."/>
            <person name="Li F."/>
            <person name="Li D."/>
            <person name="Wei S."/>
            <person name="Han B."/>
            <person name="Jiang C."/>
            <person name="Yin Y."/>
            <person name="Xia T."/>
            <person name="Zhang Z."/>
            <person name="Bennetzen J.L."/>
            <person name="Zhao S."/>
            <person name="Wan X."/>
        </authorList>
    </citation>
    <scope>NUCLEOTIDE SEQUENCE [LARGE SCALE GENOMIC DNA]</scope>
    <source>
        <strain evidence="15">cv. Shuchazao</strain>
        <tissue evidence="14">Leaf</tissue>
    </source>
</reference>
<dbReference type="InterPro" id="IPR000719">
    <property type="entry name" value="Prot_kinase_dom"/>
</dbReference>
<evidence type="ECO:0000313" key="14">
    <source>
        <dbReference type="EMBL" id="THG00988.1"/>
    </source>
</evidence>
<evidence type="ECO:0000256" key="5">
    <source>
        <dbReference type="ARBA" id="ARBA00022692"/>
    </source>
</evidence>
<dbReference type="FunFam" id="1.10.510.10:FF:000240">
    <property type="entry name" value="Lectin-domain containing receptor kinase A4.3"/>
    <property type="match status" value="1"/>
</dbReference>
<evidence type="ECO:0000256" key="12">
    <source>
        <dbReference type="ARBA" id="ARBA00023180"/>
    </source>
</evidence>
<keyword evidence="15" id="KW-1185">Reference proteome</keyword>
<dbReference type="GO" id="GO:0005524">
    <property type="term" value="F:ATP binding"/>
    <property type="evidence" value="ECO:0007669"/>
    <property type="project" value="UniProtKB-KW"/>
</dbReference>
<keyword evidence="8" id="KW-0067">ATP-binding</keyword>
<dbReference type="Pfam" id="PF00069">
    <property type="entry name" value="Pkinase"/>
    <property type="match status" value="1"/>
</dbReference>
<dbReference type="PANTHER" id="PTHR27007">
    <property type="match status" value="1"/>
</dbReference>
<comment type="caution">
    <text evidence="14">The sequence shown here is derived from an EMBL/GenBank/DDBJ whole genome shotgun (WGS) entry which is preliminary data.</text>
</comment>
<keyword evidence="6" id="KW-0732">Signal</keyword>
<evidence type="ECO:0000256" key="3">
    <source>
        <dbReference type="ARBA" id="ARBA00010217"/>
    </source>
</evidence>
<keyword evidence="10" id="KW-0472">Membrane</keyword>
<name>A0A4S4DE82_CAMSN</name>
<sequence length="243" mass="27271">MPNCSLGSHPFKGNIFLTWLTRYNIAKGLAVALLYLYEEWEQCMLHRDIKSSNIMLDSNFNAKLGDFGLARLVDHGKELKTTVLARTIGYIYMAPKCVMTSKASKELDVYSFGVVSLEIACGRKPIDLIARDGHERLVEWVWELYGRGNLLGATEVKLGDFNEEQIKYLMIVGLWCAHPDYNLKPSIKQAIQVVDLEAPLPSLPSKMPMPTHSAPKRIMIESSSASYHTISSKHTTILVVLSL</sequence>
<keyword evidence="5" id="KW-0812">Transmembrane</keyword>
<dbReference type="InterPro" id="IPR008271">
    <property type="entry name" value="Ser/Thr_kinase_AS"/>
</dbReference>
<dbReference type="Gene3D" id="1.10.510.10">
    <property type="entry name" value="Transferase(Phosphotransferase) domain 1"/>
    <property type="match status" value="1"/>
</dbReference>
<evidence type="ECO:0000259" key="13">
    <source>
        <dbReference type="PROSITE" id="PS50011"/>
    </source>
</evidence>
<dbReference type="SMART" id="SM00220">
    <property type="entry name" value="S_TKc"/>
    <property type="match status" value="1"/>
</dbReference>
<comment type="similarity">
    <text evidence="2">In the N-terminal section; belongs to the leguminous lectin family.</text>
</comment>
<evidence type="ECO:0000313" key="15">
    <source>
        <dbReference type="Proteomes" id="UP000306102"/>
    </source>
</evidence>
<evidence type="ECO:0000256" key="1">
    <source>
        <dbReference type="ARBA" id="ARBA00004251"/>
    </source>
</evidence>
<evidence type="ECO:0000256" key="8">
    <source>
        <dbReference type="ARBA" id="ARBA00022840"/>
    </source>
</evidence>
<proteinExistence type="inferred from homology"/>
<keyword evidence="7" id="KW-0547">Nucleotide-binding</keyword>
<evidence type="ECO:0000256" key="7">
    <source>
        <dbReference type="ARBA" id="ARBA00022741"/>
    </source>
</evidence>
<evidence type="ECO:0000256" key="9">
    <source>
        <dbReference type="ARBA" id="ARBA00022989"/>
    </source>
</evidence>
<accession>A0A4S4DE82</accession>
<comment type="subcellular location">
    <subcellularLocation>
        <location evidence="1">Cell membrane</location>
        <topology evidence="1">Single-pass type I membrane protein</topology>
    </subcellularLocation>
</comment>
<dbReference type="PROSITE" id="PS50011">
    <property type="entry name" value="PROTEIN_KINASE_DOM"/>
    <property type="match status" value="1"/>
</dbReference>
<feature type="domain" description="Protein kinase" evidence="13">
    <location>
        <begin position="1"/>
        <end position="203"/>
    </location>
</feature>
<dbReference type="GO" id="GO:0002229">
    <property type="term" value="P:defense response to oomycetes"/>
    <property type="evidence" value="ECO:0007669"/>
    <property type="project" value="UniProtKB-ARBA"/>
</dbReference>